<dbReference type="EMBL" id="JABBWG010000057">
    <property type="protein sequence ID" value="KAG1804517.1"/>
    <property type="molecule type" value="Genomic_DNA"/>
</dbReference>
<dbReference type="GeneID" id="64635160"/>
<gene>
    <name evidence="2" type="ORF">BJ212DRAFT_1486640</name>
    <name evidence="1" type="ORF">BJ212DRAFT_1490119</name>
</gene>
<dbReference type="EMBL" id="JABBWG010000387">
    <property type="protein sequence ID" value="KAG1794289.1"/>
    <property type="molecule type" value="Genomic_DNA"/>
</dbReference>
<proteinExistence type="predicted"/>
<protein>
    <submittedName>
        <fullName evidence="2">Uncharacterized protein</fullName>
    </submittedName>
</protein>
<dbReference type="AlphaFoldDB" id="A0A9P7DWB2"/>
<organism evidence="2 3">
    <name type="scientific">Suillus subaureus</name>
    <dbReference type="NCBI Taxonomy" id="48587"/>
    <lineage>
        <taxon>Eukaryota</taxon>
        <taxon>Fungi</taxon>
        <taxon>Dikarya</taxon>
        <taxon>Basidiomycota</taxon>
        <taxon>Agaricomycotina</taxon>
        <taxon>Agaricomycetes</taxon>
        <taxon>Agaricomycetidae</taxon>
        <taxon>Boletales</taxon>
        <taxon>Suillineae</taxon>
        <taxon>Suillaceae</taxon>
        <taxon>Suillus</taxon>
    </lineage>
</organism>
<sequence length="112" mass="12905">MNRGTVAIAVVQHQVMIIQITQSTASGQPHHRRDRWLDVYTYAPFGDHLFLASSVPQARIAASDLLTVFPFRTTTTDMIELPAQAYQEFLQLQAKHQKKQENLWRAWKAKSR</sequence>
<reference evidence="2" key="1">
    <citation type="journal article" date="2020" name="New Phytol.">
        <title>Comparative genomics reveals dynamic genome evolution in host specialist ectomycorrhizal fungi.</title>
        <authorList>
            <person name="Lofgren L.A."/>
            <person name="Nguyen N.H."/>
            <person name="Vilgalys R."/>
            <person name="Ruytinx J."/>
            <person name="Liao H.L."/>
            <person name="Branco S."/>
            <person name="Kuo A."/>
            <person name="LaButti K."/>
            <person name="Lipzen A."/>
            <person name="Andreopoulos W."/>
            <person name="Pangilinan J."/>
            <person name="Riley R."/>
            <person name="Hundley H."/>
            <person name="Na H."/>
            <person name="Barry K."/>
            <person name="Grigoriev I.V."/>
            <person name="Stajich J.E."/>
            <person name="Kennedy P.G."/>
        </authorList>
    </citation>
    <scope>NUCLEOTIDE SEQUENCE</scope>
    <source>
        <strain evidence="2">MN1</strain>
    </source>
</reference>
<comment type="caution">
    <text evidence="2">The sequence shown here is derived from an EMBL/GenBank/DDBJ whole genome shotgun (WGS) entry which is preliminary data.</text>
</comment>
<evidence type="ECO:0000313" key="3">
    <source>
        <dbReference type="Proteomes" id="UP000807769"/>
    </source>
</evidence>
<keyword evidence="3" id="KW-1185">Reference proteome</keyword>
<dbReference type="RefSeq" id="XP_041186997.1">
    <property type="nucleotide sequence ID" value="XM_041341144.1"/>
</dbReference>
<accession>A0A9P7DWB2</accession>
<evidence type="ECO:0000313" key="1">
    <source>
        <dbReference type="EMBL" id="KAG1794289.1"/>
    </source>
</evidence>
<dbReference type="Proteomes" id="UP000807769">
    <property type="component" value="Unassembled WGS sequence"/>
</dbReference>
<name>A0A9P7DWB2_9AGAM</name>
<dbReference type="OrthoDB" id="3212455at2759"/>
<evidence type="ECO:0000313" key="2">
    <source>
        <dbReference type="EMBL" id="KAG1804517.1"/>
    </source>
</evidence>